<evidence type="ECO:0000256" key="4">
    <source>
        <dbReference type="ARBA" id="ARBA00022525"/>
    </source>
</evidence>
<dbReference type="InterPro" id="IPR045053">
    <property type="entry name" value="MAN-like"/>
</dbReference>
<keyword evidence="7" id="KW-0326">Glycosidase</keyword>
<dbReference type="Gene3D" id="3.20.20.80">
    <property type="entry name" value="Glycosidases"/>
    <property type="match status" value="1"/>
</dbReference>
<dbReference type="EMBL" id="BMDX01000004">
    <property type="protein sequence ID" value="GGA72672.1"/>
    <property type="molecule type" value="Genomic_DNA"/>
</dbReference>
<feature type="domain" description="Glycoside hydrolase family 5" evidence="9">
    <location>
        <begin position="37"/>
        <end position="319"/>
    </location>
</feature>
<dbReference type="GO" id="GO:0016985">
    <property type="term" value="F:mannan endo-1,4-beta-mannosidase activity"/>
    <property type="evidence" value="ECO:0007669"/>
    <property type="project" value="TreeGrafter"/>
</dbReference>
<protein>
    <recommendedName>
        <fullName evidence="3">mannan endo-1,4-beta-mannosidase</fullName>
        <ecNumber evidence="3">3.2.1.78</ecNumber>
    </recommendedName>
</protein>
<keyword evidence="6" id="KW-0378">Hydrolase</keyword>
<sequence>MSINHIVRSAQKCCLALAAALCVSSVAAQQPADWPIITRDGDQLLENGKPFRFMGFAAPNIHQNETQLLADYTNRFPDEYEIRDILSALQRVGSRATRTFALSVYSPEDNGLPVYIQGHRDYNEEAFKALDRLLAYAPEYDVRIIIPLIASQQFPGWRGVDEFAALSGKGAGEFWTDPAVKKDFKHFLDFVTNRVNTVSGLRYKDDPALLAWQFGNEFTSYWLDRKLPEDEWQPKIEAWTVEMAAYLKSIDNNHLIMEGNGGRREVFIDDPNIDIISEHLYEYWNKWAGKPWQLAPLAEEVWQQTKGKKPLIIDEFGLGTTENIEALMQTIVDSGMTGGLMWSIRGHRRDGSWYYHNEGGTFVNSYHYPGFAAGRVYEEQRTLDLVKKYAYRIRQQPIPAKLAPSPAPVLFQQLDGFTWRGATGAAYYSIERASSEQGPWRVIATGLQDSIVEDVKNFEYTKAASEPLVLFYDVDVEPNQTLFYRVRGHNIAGASEYSQPLQVVWK</sequence>
<comment type="caution">
    <text evidence="10">The sequence shown here is derived from an EMBL/GenBank/DDBJ whole genome shotgun (WGS) entry which is preliminary data.</text>
</comment>
<dbReference type="PANTHER" id="PTHR31451:SF39">
    <property type="entry name" value="MANNAN ENDO-1,4-BETA-MANNOSIDASE 1"/>
    <property type="match status" value="1"/>
</dbReference>
<comment type="subcellular location">
    <subcellularLocation>
        <location evidence="2">Secreted</location>
    </subcellularLocation>
</comment>
<keyword evidence="5 8" id="KW-0732">Signal</keyword>
<dbReference type="InterPro" id="IPR013783">
    <property type="entry name" value="Ig-like_fold"/>
</dbReference>
<dbReference type="InterPro" id="IPR001547">
    <property type="entry name" value="Glyco_hydro_5"/>
</dbReference>
<reference evidence="11" key="1">
    <citation type="journal article" date="2019" name="Int. J. Syst. Evol. Microbiol.">
        <title>The Global Catalogue of Microorganisms (GCM) 10K type strain sequencing project: providing services to taxonomists for standard genome sequencing and annotation.</title>
        <authorList>
            <consortium name="The Broad Institute Genomics Platform"/>
            <consortium name="The Broad Institute Genome Sequencing Center for Infectious Disease"/>
            <person name="Wu L."/>
            <person name="Ma J."/>
        </authorList>
    </citation>
    <scope>NUCLEOTIDE SEQUENCE [LARGE SCALE GENOMIC DNA]</scope>
    <source>
        <strain evidence="11">CGMCC 1.10130</strain>
    </source>
</reference>
<keyword evidence="4" id="KW-0964">Secreted</keyword>
<keyword evidence="11" id="KW-1185">Reference proteome</keyword>
<name>A0A8J2U425_9GAMM</name>
<evidence type="ECO:0000256" key="1">
    <source>
        <dbReference type="ARBA" id="ARBA00001678"/>
    </source>
</evidence>
<feature type="chain" id="PRO_5035153277" description="mannan endo-1,4-beta-mannosidase" evidence="8">
    <location>
        <begin position="29"/>
        <end position="506"/>
    </location>
</feature>
<evidence type="ECO:0000256" key="7">
    <source>
        <dbReference type="ARBA" id="ARBA00023295"/>
    </source>
</evidence>
<dbReference type="Pfam" id="PF26410">
    <property type="entry name" value="GH5_mannosidase"/>
    <property type="match status" value="1"/>
</dbReference>
<evidence type="ECO:0000256" key="5">
    <source>
        <dbReference type="ARBA" id="ARBA00022729"/>
    </source>
</evidence>
<evidence type="ECO:0000256" key="6">
    <source>
        <dbReference type="ARBA" id="ARBA00022801"/>
    </source>
</evidence>
<dbReference type="Gene3D" id="2.60.40.10">
    <property type="entry name" value="Immunoglobulins"/>
    <property type="match status" value="1"/>
</dbReference>
<dbReference type="PANTHER" id="PTHR31451">
    <property type="match status" value="1"/>
</dbReference>
<dbReference type="InterPro" id="IPR017853">
    <property type="entry name" value="GH"/>
</dbReference>
<comment type="catalytic activity">
    <reaction evidence="1">
        <text>Random hydrolysis of (1-&gt;4)-beta-D-mannosidic linkages in mannans, galactomannans and glucomannans.</text>
        <dbReference type="EC" id="3.2.1.78"/>
    </reaction>
</comment>
<proteinExistence type="predicted"/>
<evidence type="ECO:0000313" key="10">
    <source>
        <dbReference type="EMBL" id="GGA72672.1"/>
    </source>
</evidence>
<dbReference type="EC" id="3.2.1.78" evidence="3"/>
<dbReference type="RefSeq" id="WP_143824498.1">
    <property type="nucleotide sequence ID" value="NZ_BMDX01000004.1"/>
</dbReference>
<evidence type="ECO:0000259" key="9">
    <source>
        <dbReference type="Pfam" id="PF26410"/>
    </source>
</evidence>
<dbReference type="GO" id="GO:0000272">
    <property type="term" value="P:polysaccharide catabolic process"/>
    <property type="evidence" value="ECO:0007669"/>
    <property type="project" value="InterPro"/>
</dbReference>
<dbReference type="SUPFAM" id="SSF51445">
    <property type="entry name" value="(Trans)glycosidases"/>
    <property type="match status" value="1"/>
</dbReference>
<dbReference type="OrthoDB" id="9801493at2"/>
<dbReference type="GO" id="GO:0005576">
    <property type="term" value="C:extracellular region"/>
    <property type="evidence" value="ECO:0007669"/>
    <property type="project" value="UniProtKB-SubCell"/>
</dbReference>
<accession>A0A8J2U425</accession>
<organism evidence="10 11">
    <name type="scientific">Neiella marina</name>
    <dbReference type="NCBI Taxonomy" id="508461"/>
    <lineage>
        <taxon>Bacteria</taxon>
        <taxon>Pseudomonadati</taxon>
        <taxon>Pseudomonadota</taxon>
        <taxon>Gammaproteobacteria</taxon>
        <taxon>Alteromonadales</taxon>
        <taxon>Echinimonadaceae</taxon>
        <taxon>Neiella</taxon>
    </lineage>
</organism>
<evidence type="ECO:0000256" key="2">
    <source>
        <dbReference type="ARBA" id="ARBA00004613"/>
    </source>
</evidence>
<evidence type="ECO:0000313" key="11">
    <source>
        <dbReference type="Proteomes" id="UP000619743"/>
    </source>
</evidence>
<feature type="signal peptide" evidence="8">
    <location>
        <begin position="1"/>
        <end position="28"/>
    </location>
</feature>
<dbReference type="AlphaFoldDB" id="A0A8J2U425"/>
<gene>
    <name evidence="10" type="ORF">GCM10011369_13050</name>
</gene>
<dbReference type="Proteomes" id="UP000619743">
    <property type="component" value="Unassembled WGS sequence"/>
</dbReference>
<evidence type="ECO:0000256" key="8">
    <source>
        <dbReference type="SAM" id="SignalP"/>
    </source>
</evidence>
<evidence type="ECO:0000256" key="3">
    <source>
        <dbReference type="ARBA" id="ARBA00012706"/>
    </source>
</evidence>